<reference evidence="1 2" key="1">
    <citation type="submission" date="2015-12" db="EMBL/GenBank/DDBJ databases">
        <authorList>
            <person name="Kim M.K."/>
            <person name="Srinivasan S."/>
            <person name="Lee J.-J."/>
            <person name="Kim K."/>
        </authorList>
    </citation>
    <scope>NUCLEOTIDE SEQUENCE [LARGE SCALE GENOMIC DNA]</scope>
    <source>
        <strain evidence="1 2">BM2</strain>
    </source>
</reference>
<dbReference type="EMBL" id="CP013910">
    <property type="protein sequence ID" value="ALW89518.1"/>
    <property type="molecule type" value="Genomic_DNA"/>
</dbReference>
<protein>
    <submittedName>
        <fullName evidence="1">Uncharacterized protein</fullName>
    </submittedName>
</protein>
<evidence type="ECO:0000313" key="1">
    <source>
        <dbReference type="EMBL" id="ALW89518.1"/>
    </source>
</evidence>
<proteinExistence type="predicted"/>
<keyword evidence="2" id="KW-1185">Reference proteome</keyword>
<gene>
    <name evidence="1" type="ORF">AUC44_11940</name>
</gene>
<name>A0ABN4K5V0_9DEIO</name>
<organism evidence="1 2">
    <name type="scientific">Deinococcus actinosclerus</name>
    <dbReference type="NCBI Taxonomy" id="1768108"/>
    <lineage>
        <taxon>Bacteria</taxon>
        <taxon>Thermotogati</taxon>
        <taxon>Deinococcota</taxon>
        <taxon>Deinococci</taxon>
        <taxon>Deinococcales</taxon>
        <taxon>Deinococcaceae</taxon>
        <taxon>Deinococcus</taxon>
    </lineage>
</organism>
<accession>A0ABN4K5V0</accession>
<dbReference type="Proteomes" id="UP000060071">
    <property type="component" value="Chromosome"/>
</dbReference>
<evidence type="ECO:0000313" key="2">
    <source>
        <dbReference type="Proteomes" id="UP000060071"/>
    </source>
</evidence>
<sequence>MTTGQERQTTLTIQEKADGLISLSLQVDSAGVLTAHEATGWDALTALRLALEAQGWLLICYGTSLNVTVTPMALNMGIGSVGSRLRMGVRGGLDTVDIFQTGPDVQPATVQDQLDWYQAWLRSLAANSSA</sequence>